<dbReference type="NCBIfam" id="NF040565">
    <property type="entry name" value="SCO2521_fam"/>
    <property type="match status" value="1"/>
</dbReference>
<evidence type="ECO:0000313" key="2">
    <source>
        <dbReference type="Proteomes" id="UP000295680"/>
    </source>
</evidence>
<gene>
    <name evidence="1" type="ORF">EV192_1178</name>
</gene>
<protein>
    <submittedName>
        <fullName evidence="1">Uncharacterized protein</fullName>
    </submittedName>
</protein>
<comment type="caution">
    <text evidence="1">The sequence shown here is derived from an EMBL/GenBank/DDBJ whole genome shotgun (WGS) entry which is preliminary data.</text>
</comment>
<dbReference type="EMBL" id="SLWS01000017">
    <property type="protein sequence ID" value="TCO47268.1"/>
    <property type="molecule type" value="Genomic_DNA"/>
</dbReference>
<evidence type="ECO:0000313" key="1">
    <source>
        <dbReference type="EMBL" id="TCO47268.1"/>
    </source>
</evidence>
<dbReference type="Proteomes" id="UP000295680">
    <property type="component" value="Unassembled WGS sequence"/>
</dbReference>
<dbReference type="RefSeq" id="WP_279495895.1">
    <property type="nucleotide sequence ID" value="NZ_SLWS01000017.1"/>
</dbReference>
<dbReference type="InterPro" id="IPR049749">
    <property type="entry name" value="SCO2521-like"/>
</dbReference>
<accession>A0A4R2IT48</accession>
<organism evidence="1 2">
    <name type="scientific">Actinocrispum wychmicini</name>
    <dbReference type="NCBI Taxonomy" id="1213861"/>
    <lineage>
        <taxon>Bacteria</taxon>
        <taxon>Bacillati</taxon>
        <taxon>Actinomycetota</taxon>
        <taxon>Actinomycetes</taxon>
        <taxon>Pseudonocardiales</taxon>
        <taxon>Pseudonocardiaceae</taxon>
        <taxon>Actinocrispum</taxon>
    </lineage>
</organism>
<sequence length="329" mass="36016">MLILGEIRTCLLRNSSSVRQTVVGDLLGLIPGEPVWMSERPMAHALSPEVIRGVDCPLPTSSGTRVRGVGTVAAHAVISAGRVLQGSVTARVERSNADHRLPWPHYLGRPGVVEMIGRALGVGDLAEGFLREWSSSAFLDLGSVSERLIDGVQMSPRLDHAMPFRSARTRMRWTAVVGDEPARIIDPFTVEGDTTRTISLTVRPEDLPAAVRFCEDLALHDWVLTTLLRIVERGDLGSLDGQQVVERLRPAVDHLMHVWMPGAHVPDSMMPLWEALERRPGFTRQWTATVNRIRDQLALRNLIAFHGMDAVAGGEPQRSGGVGVPSPGR</sequence>
<reference evidence="1 2" key="1">
    <citation type="submission" date="2019-03" db="EMBL/GenBank/DDBJ databases">
        <title>Genomic Encyclopedia of Type Strains, Phase IV (KMG-IV): sequencing the most valuable type-strain genomes for metagenomic binning, comparative biology and taxonomic classification.</title>
        <authorList>
            <person name="Goeker M."/>
        </authorList>
    </citation>
    <scope>NUCLEOTIDE SEQUENCE [LARGE SCALE GENOMIC DNA]</scope>
    <source>
        <strain evidence="1 2">DSM 45934</strain>
    </source>
</reference>
<dbReference type="AlphaFoldDB" id="A0A4R2IT48"/>
<name>A0A4R2IT48_9PSEU</name>
<proteinExistence type="predicted"/>
<keyword evidence="2" id="KW-1185">Reference proteome</keyword>